<feature type="domain" description="Glycosyltransferase 2-like" evidence="6">
    <location>
        <begin position="44"/>
        <end position="145"/>
    </location>
</feature>
<protein>
    <submittedName>
        <fullName evidence="7">Glycosyltransferase involved in cell wall biosynthesis</fullName>
    </submittedName>
</protein>
<dbReference type="PANTHER" id="PTHR43646:SF2">
    <property type="entry name" value="GLYCOSYLTRANSFERASE 2-LIKE DOMAIN-CONTAINING PROTEIN"/>
    <property type="match status" value="1"/>
</dbReference>
<proteinExistence type="predicted"/>
<evidence type="ECO:0000256" key="3">
    <source>
        <dbReference type="ARBA" id="ARBA00022676"/>
    </source>
</evidence>
<keyword evidence="2" id="KW-1003">Cell membrane</keyword>
<comment type="caution">
    <text evidence="7">The sequence shown here is derived from an EMBL/GenBank/DDBJ whole genome shotgun (WGS) entry which is preliminary data.</text>
</comment>
<dbReference type="GO" id="GO:0005886">
    <property type="term" value="C:plasma membrane"/>
    <property type="evidence" value="ECO:0007669"/>
    <property type="project" value="UniProtKB-SubCell"/>
</dbReference>
<keyword evidence="8" id="KW-1185">Reference proteome</keyword>
<evidence type="ECO:0000256" key="1">
    <source>
        <dbReference type="ARBA" id="ARBA00004236"/>
    </source>
</evidence>
<dbReference type="Gene3D" id="3.90.550.10">
    <property type="entry name" value="Spore Coat Polysaccharide Biosynthesis Protein SpsA, Chain A"/>
    <property type="match status" value="1"/>
</dbReference>
<evidence type="ECO:0000256" key="2">
    <source>
        <dbReference type="ARBA" id="ARBA00022475"/>
    </source>
</evidence>
<dbReference type="SUPFAM" id="SSF53448">
    <property type="entry name" value="Nucleotide-diphospho-sugar transferases"/>
    <property type="match status" value="1"/>
</dbReference>
<keyword evidence="3" id="KW-0328">Glycosyltransferase</keyword>
<keyword evidence="5" id="KW-0472">Membrane</keyword>
<comment type="subcellular location">
    <subcellularLocation>
        <location evidence="1">Cell membrane</location>
    </subcellularLocation>
</comment>
<name>A0A3D9HID1_9PROT</name>
<dbReference type="Proteomes" id="UP000256845">
    <property type="component" value="Unassembled WGS sequence"/>
</dbReference>
<evidence type="ECO:0000313" key="8">
    <source>
        <dbReference type="Proteomes" id="UP000256845"/>
    </source>
</evidence>
<gene>
    <name evidence="7" type="ORF">DFP90_106196</name>
</gene>
<organism evidence="7 8">
    <name type="scientific">Aestuariispira insulae</name>
    <dbReference type="NCBI Taxonomy" id="1461337"/>
    <lineage>
        <taxon>Bacteria</taxon>
        <taxon>Pseudomonadati</taxon>
        <taxon>Pseudomonadota</taxon>
        <taxon>Alphaproteobacteria</taxon>
        <taxon>Rhodospirillales</taxon>
        <taxon>Kiloniellaceae</taxon>
        <taxon>Aestuariispira</taxon>
    </lineage>
</organism>
<accession>A0A3D9HID1</accession>
<dbReference type="InterPro" id="IPR001173">
    <property type="entry name" value="Glyco_trans_2-like"/>
</dbReference>
<keyword evidence="4 7" id="KW-0808">Transferase</keyword>
<evidence type="ECO:0000259" key="6">
    <source>
        <dbReference type="Pfam" id="PF00535"/>
    </source>
</evidence>
<dbReference type="InterPro" id="IPR029044">
    <property type="entry name" value="Nucleotide-diphossugar_trans"/>
</dbReference>
<evidence type="ECO:0000313" key="7">
    <source>
        <dbReference type="EMBL" id="RED49218.1"/>
    </source>
</evidence>
<evidence type="ECO:0000256" key="4">
    <source>
        <dbReference type="ARBA" id="ARBA00022679"/>
    </source>
</evidence>
<reference evidence="7 8" key="1">
    <citation type="submission" date="2018-07" db="EMBL/GenBank/DDBJ databases">
        <title>Genomic Encyclopedia of Type Strains, Phase III (KMG-III): the genomes of soil and plant-associated and newly described type strains.</title>
        <authorList>
            <person name="Whitman W."/>
        </authorList>
    </citation>
    <scope>NUCLEOTIDE SEQUENCE [LARGE SCALE GENOMIC DNA]</scope>
    <source>
        <strain evidence="7 8">CECT 8488</strain>
    </source>
</reference>
<dbReference type="PANTHER" id="PTHR43646">
    <property type="entry name" value="GLYCOSYLTRANSFERASE"/>
    <property type="match status" value="1"/>
</dbReference>
<dbReference type="Pfam" id="PF00535">
    <property type="entry name" value="Glycos_transf_2"/>
    <property type="match status" value="1"/>
</dbReference>
<dbReference type="EMBL" id="QRDW01000006">
    <property type="protein sequence ID" value="RED49218.1"/>
    <property type="molecule type" value="Genomic_DNA"/>
</dbReference>
<evidence type="ECO:0000256" key="5">
    <source>
        <dbReference type="ARBA" id="ARBA00023136"/>
    </source>
</evidence>
<sequence length="265" mass="28858">MGNYILLPEQDFPGRNCKGLQAMWKQKAQTSDNGAAAECPSLGIVIPALDAGEDFPKILQSLQEATCLFDLDIVVVDGGSGDETVHHAQKARARVLETAPDPAAQIQAGLDIVFGDWLMILDAGTMLRPGWSTVVRAFVEQKGAERFAGYGKLAVREDGKIRREDGALSKLRNQFSGLPFLHQGFILHRGLLNRMGGVMALGGLDRMTIAGRVGHKHLIPLPFQAIQESERLPRVSWGARLSRVAGWLIFALLMVPPSAVADWTK</sequence>
<dbReference type="GO" id="GO:0016757">
    <property type="term" value="F:glycosyltransferase activity"/>
    <property type="evidence" value="ECO:0007669"/>
    <property type="project" value="UniProtKB-KW"/>
</dbReference>
<dbReference type="AlphaFoldDB" id="A0A3D9HID1"/>